<evidence type="ECO:0000313" key="4">
    <source>
        <dbReference type="Proteomes" id="UP000541444"/>
    </source>
</evidence>
<evidence type="ECO:0000259" key="2">
    <source>
        <dbReference type="SMART" id="SM00743"/>
    </source>
</evidence>
<organism evidence="3 4">
    <name type="scientific">Kingdonia uniflora</name>
    <dbReference type="NCBI Taxonomy" id="39325"/>
    <lineage>
        <taxon>Eukaryota</taxon>
        <taxon>Viridiplantae</taxon>
        <taxon>Streptophyta</taxon>
        <taxon>Embryophyta</taxon>
        <taxon>Tracheophyta</taxon>
        <taxon>Spermatophyta</taxon>
        <taxon>Magnoliopsida</taxon>
        <taxon>Ranunculales</taxon>
        <taxon>Circaeasteraceae</taxon>
        <taxon>Kingdonia</taxon>
    </lineage>
</organism>
<proteinExistence type="predicted"/>
<keyword evidence="4" id="KW-1185">Reference proteome</keyword>
<dbReference type="CDD" id="cd20406">
    <property type="entry name" value="Tudor_Agenet_AtDUF_rpt2_4"/>
    <property type="match status" value="1"/>
</dbReference>
<accession>A0A7J7L4W0</accession>
<dbReference type="InterPro" id="IPR014002">
    <property type="entry name" value="Agenet_dom_plant"/>
</dbReference>
<sequence length="228" mass="26265">MVETEALHLTFSKGQRVETSPPKEEDPTFGIHEEVDVFWNDGWWKGEIVEVFKDDMFVVYFSNSNESTEFDRRDLRVHLEWINGRWLLPEEVRRMKQLQQQKKKNLKPQNVEGVDQLTIVSKRKGRPPKVKAMSIIPSKNGFEEKSSGGEAGDGDIKTERELKDAGKAMKRLSWNIINKDDQPLSTLFKEHSSQSQASSNHKMVGQTNKGITIEMSSPMKRDMKFPLT</sequence>
<evidence type="ECO:0000313" key="3">
    <source>
        <dbReference type="EMBL" id="KAF6137612.1"/>
    </source>
</evidence>
<dbReference type="Proteomes" id="UP000541444">
    <property type="component" value="Unassembled WGS sequence"/>
</dbReference>
<protein>
    <recommendedName>
        <fullName evidence="2">Agenet domain-containing protein</fullName>
    </recommendedName>
</protein>
<feature type="compositionally biased region" description="Basic and acidic residues" evidence="1">
    <location>
        <begin position="219"/>
        <end position="228"/>
    </location>
</feature>
<dbReference type="AlphaFoldDB" id="A0A7J7L4W0"/>
<comment type="caution">
    <text evidence="3">The sequence shown here is derived from an EMBL/GenBank/DDBJ whole genome shotgun (WGS) entry which is preliminary data.</text>
</comment>
<gene>
    <name evidence="3" type="ORF">GIB67_014533</name>
</gene>
<dbReference type="OrthoDB" id="687110at2759"/>
<name>A0A7J7L4W0_9MAGN</name>
<dbReference type="PANTHER" id="PTHR31917">
    <property type="entry name" value="AGENET DOMAIN-CONTAINING PROTEIN-RELATED"/>
    <property type="match status" value="1"/>
</dbReference>
<dbReference type="EMBL" id="JACGCM010002642">
    <property type="protein sequence ID" value="KAF6137612.1"/>
    <property type="molecule type" value="Genomic_DNA"/>
</dbReference>
<reference evidence="3 4" key="1">
    <citation type="journal article" date="2020" name="IScience">
        <title>Genome Sequencing of the Endangered Kingdonia uniflora (Circaeasteraceae, Ranunculales) Reveals Potential Mechanisms of Evolutionary Specialization.</title>
        <authorList>
            <person name="Sun Y."/>
            <person name="Deng T."/>
            <person name="Zhang A."/>
            <person name="Moore M.J."/>
            <person name="Landis J.B."/>
            <person name="Lin N."/>
            <person name="Zhang H."/>
            <person name="Zhang X."/>
            <person name="Huang J."/>
            <person name="Zhang X."/>
            <person name="Sun H."/>
            <person name="Wang H."/>
        </authorList>
    </citation>
    <scope>NUCLEOTIDE SEQUENCE [LARGE SCALE GENOMIC DNA]</scope>
    <source>
        <strain evidence="3">TB1705</strain>
        <tissue evidence="3">Leaf</tissue>
    </source>
</reference>
<feature type="domain" description="Agenet" evidence="2">
    <location>
        <begin position="27"/>
        <end position="83"/>
    </location>
</feature>
<feature type="compositionally biased region" description="Polar residues" evidence="1">
    <location>
        <begin position="193"/>
        <end position="210"/>
    </location>
</feature>
<feature type="region of interest" description="Disordered" evidence="1">
    <location>
        <begin position="189"/>
        <end position="228"/>
    </location>
</feature>
<evidence type="ECO:0000256" key="1">
    <source>
        <dbReference type="SAM" id="MobiDB-lite"/>
    </source>
</evidence>
<dbReference type="PANTHER" id="PTHR31917:SF164">
    <property type="entry name" value="DUF724 DOMAIN-CONTAINING PROTEIN 7-LIKE"/>
    <property type="match status" value="1"/>
</dbReference>
<feature type="region of interest" description="Disordered" evidence="1">
    <location>
        <begin position="1"/>
        <end position="26"/>
    </location>
</feature>
<dbReference type="SMART" id="SM00743">
    <property type="entry name" value="Agenet"/>
    <property type="match status" value="1"/>
</dbReference>